<keyword evidence="15 25" id="KW-0472">Membrane</keyword>
<feature type="compositionally biased region" description="Low complexity" evidence="24">
    <location>
        <begin position="106"/>
        <end position="115"/>
    </location>
</feature>
<dbReference type="GO" id="GO:0015293">
    <property type="term" value="F:symporter activity"/>
    <property type="evidence" value="ECO:0007669"/>
    <property type="project" value="UniProtKB-KW"/>
</dbReference>
<comment type="catalytic activity">
    <reaction evidence="18">
        <text>Ca(2+)(out) + K(+)(out) + 4 Na(+)(in) = Ca(2+)(in) + K(+)(in) + 4 Na(+)(out)</text>
        <dbReference type="Rhea" id="RHEA:69967"/>
        <dbReference type="ChEBI" id="CHEBI:29101"/>
        <dbReference type="ChEBI" id="CHEBI:29103"/>
        <dbReference type="ChEBI" id="CHEBI:29108"/>
    </reaction>
</comment>
<dbReference type="RefSeq" id="XP_015256167.1">
    <property type="nucleotide sequence ID" value="XM_015400681.1"/>
</dbReference>
<feature type="transmembrane region" description="Helical" evidence="25">
    <location>
        <begin position="248"/>
        <end position="269"/>
    </location>
</feature>
<feature type="compositionally biased region" description="Acidic residues" evidence="24">
    <location>
        <begin position="476"/>
        <end position="523"/>
    </location>
</feature>
<feature type="transmembrane region" description="Helical" evidence="25">
    <location>
        <begin position="666"/>
        <end position="689"/>
    </location>
</feature>
<evidence type="ECO:0000259" key="26">
    <source>
        <dbReference type="Pfam" id="PF01699"/>
    </source>
</evidence>
<feature type="transmembrane region" description="Helical" evidence="25">
    <location>
        <begin position="633"/>
        <end position="654"/>
    </location>
</feature>
<evidence type="ECO:0000256" key="1">
    <source>
        <dbReference type="ARBA" id="ARBA00004651"/>
    </source>
</evidence>
<dbReference type="InterPro" id="IPR044880">
    <property type="entry name" value="NCX_ion-bd_dom_sf"/>
</dbReference>
<evidence type="ECO:0000256" key="18">
    <source>
        <dbReference type="ARBA" id="ARBA00033627"/>
    </source>
</evidence>
<accession>A0A3Q2EER2</accession>
<dbReference type="PANTHER" id="PTHR10846:SF36">
    <property type="entry name" value="SODIUM_POTASSIUM_CALCIUM EXCHANGER 1"/>
    <property type="match status" value="1"/>
</dbReference>
<feature type="region of interest" description="Disordered" evidence="24">
    <location>
        <begin position="138"/>
        <end position="160"/>
    </location>
</feature>
<keyword evidence="4" id="KW-0050">Antiport</keyword>
<keyword evidence="11" id="KW-0106">Calcium</keyword>
<dbReference type="InterPro" id="IPR004481">
    <property type="entry name" value="K/Na/Ca-exchanger"/>
</dbReference>
<feature type="domain" description="Sodium/calcium exchanger membrane region" evidence="26">
    <location>
        <begin position="565"/>
        <end position="713"/>
    </location>
</feature>
<evidence type="ECO:0000256" key="23">
    <source>
        <dbReference type="ARBA" id="ARBA00045976"/>
    </source>
</evidence>
<keyword evidence="12" id="KW-0769">Symport</keyword>
<dbReference type="GO" id="GO:0060291">
    <property type="term" value="P:long-term synaptic potentiation"/>
    <property type="evidence" value="ECO:0007669"/>
    <property type="project" value="TreeGrafter"/>
</dbReference>
<keyword evidence="9 25" id="KW-0812">Transmembrane</keyword>
<dbReference type="OrthoDB" id="2127281at2759"/>
<comment type="subcellular location">
    <subcellularLocation>
        <location evidence="1">Cell membrane</location>
        <topology evidence="1">Multi-pass membrane protein</topology>
    </subcellularLocation>
</comment>
<evidence type="ECO:0000256" key="6">
    <source>
        <dbReference type="ARBA" id="ARBA00022553"/>
    </source>
</evidence>
<feature type="domain" description="Sodium/calcium exchanger membrane region" evidence="26">
    <location>
        <begin position="182"/>
        <end position="323"/>
    </location>
</feature>
<keyword evidence="13 25" id="KW-1133">Transmembrane helix</keyword>
<feature type="region of interest" description="Disordered" evidence="24">
    <location>
        <begin position="354"/>
        <end position="390"/>
    </location>
</feature>
<feature type="compositionally biased region" description="Pro residues" evidence="24">
    <location>
        <begin position="138"/>
        <end position="155"/>
    </location>
</feature>
<evidence type="ECO:0000256" key="4">
    <source>
        <dbReference type="ARBA" id="ARBA00022449"/>
    </source>
</evidence>
<evidence type="ECO:0000256" key="15">
    <source>
        <dbReference type="ARBA" id="ARBA00023136"/>
    </source>
</evidence>
<keyword evidence="8" id="KW-0716">Sensory transduction</keyword>
<dbReference type="CTD" id="9187"/>
<evidence type="ECO:0000256" key="22">
    <source>
        <dbReference type="ARBA" id="ARBA00042684"/>
    </source>
</evidence>
<dbReference type="Proteomes" id="UP000265020">
    <property type="component" value="Unassembled WGS sequence"/>
</dbReference>
<dbReference type="GO" id="GO:0060292">
    <property type="term" value="P:long-term synaptic depression"/>
    <property type="evidence" value="ECO:0007669"/>
    <property type="project" value="TreeGrafter"/>
</dbReference>
<dbReference type="AlphaFoldDB" id="A0A3Q2EER2"/>
<feature type="transmembrane region" description="Helical" evidence="25">
    <location>
        <begin position="217"/>
        <end position="242"/>
    </location>
</feature>
<feature type="compositionally biased region" description="Basic and acidic residues" evidence="24">
    <location>
        <begin position="89"/>
        <end position="103"/>
    </location>
</feature>
<dbReference type="FunFam" id="1.20.1420.30:FF:000002">
    <property type="entry name" value="Sodium/potassium/calcium exchanger 2 isoform 1"/>
    <property type="match status" value="1"/>
</dbReference>
<dbReference type="GeneTree" id="ENSGT01030000234532"/>
<dbReference type="STRING" id="28743.ENSCVAP00000030772"/>
<dbReference type="OMA" id="WVLLHIV"/>
<name>A0A3Q2EER2_CYPVA</name>
<dbReference type="Ensembl" id="ENSCVAT00000024975.1">
    <property type="protein sequence ID" value="ENSCVAP00000030772.1"/>
    <property type="gene ID" value="ENSCVAG00000019525.1"/>
</dbReference>
<feature type="region of interest" description="Disordered" evidence="24">
    <location>
        <begin position="76"/>
        <end position="115"/>
    </location>
</feature>
<dbReference type="GO" id="GO:0005886">
    <property type="term" value="C:plasma membrane"/>
    <property type="evidence" value="ECO:0007669"/>
    <property type="project" value="UniProtKB-SubCell"/>
</dbReference>
<dbReference type="Pfam" id="PF01699">
    <property type="entry name" value="Na_Ca_ex"/>
    <property type="match status" value="2"/>
</dbReference>
<evidence type="ECO:0000256" key="24">
    <source>
        <dbReference type="SAM" id="MobiDB-lite"/>
    </source>
</evidence>
<feature type="transmembrane region" description="Helical" evidence="25">
    <location>
        <begin position="563"/>
        <end position="587"/>
    </location>
</feature>
<sequence>MHCTRRKRLQLSRVLFLLSGVFLCTLYQLTISARLQQPMSVAQIGDDFGEGSTEGVEEAPAETGGLEEPFTVEPELERTDQTTSTHVIPHTDKGMVKNTDTDATKPPTSTESPLLPTTNRTIVHCIYVAPEPPLVTPTPVPAPPTTTASPAPPGEAPHVKGEYPEDIFSIEDRRRGWVILHILGMMYMFVSLAIVCDEFFVPALGVITDKLAISDDVAGATFMAAGGSAPELFTSLIGVFIAHSNIGIGTIVGSAVFNILFVIGMCALFSREILHLTWWPLFRDVSFYILDLILLIIFFLDNVIMWWESMMLVACYSLYVVFMKFNVQLEREFKTQLHKHKSIVKVIAVEEPEKTNGEGEDNAPPAPEDKNRLKLKPSLQRGGSSASLHNSTMRNTIFQLMIHTLDPLGDGKFKDKVETLNNVARRKSVSKPQDKSEAKGGTIEETKEPEAAPAKDAEKKEQPEEKKDDVPAEQGGSEDSDNSDSEEDDSEEDDSEEESDESSEEEDKEEDKEEEEGEKEDDPLSLQWPDTPRKQATYLFLLPIVFPLWLTVPDVRNQKSRKFFVFTFLGSIMWIAIFSYLMVWWAHQVGETIGISEEIMGLTILAAGTSIPDLITSVIVARKGLGDMAVSSSVGSNIFDITMGLPIPWLMYSFIHGLAPVAVSSNGLFCAIVLLFLMLLFVIISIAACKWKMNKVLGFTMFLLYFIFLVLSVMLEDRIIICPVSI</sequence>
<keyword evidence="28" id="KW-1185">Reference proteome</keyword>
<dbReference type="GO" id="GO:0005262">
    <property type="term" value="F:calcium channel activity"/>
    <property type="evidence" value="ECO:0007669"/>
    <property type="project" value="TreeGrafter"/>
</dbReference>
<feature type="compositionally biased region" description="Basic and acidic residues" evidence="24">
    <location>
        <begin position="432"/>
        <end position="470"/>
    </location>
</feature>
<keyword evidence="17" id="KW-0844">Vision</keyword>
<keyword evidence="3" id="KW-0813">Transport</keyword>
<evidence type="ECO:0000256" key="12">
    <source>
        <dbReference type="ARBA" id="ARBA00022847"/>
    </source>
</evidence>
<keyword evidence="5" id="KW-1003">Cell membrane</keyword>
<evidence type="ECO:0000256" key="10">
    <source>
        <dbReference type="ARBA" id="ARBA00022737"/>
    </source>
</evidence>
<evidence type="ECO:0000256" key="17">
    <source>
        <dbReference type="ARBA" id="ARBA00023305"/>
    </source>
</evidence>
<reference evidence="27" key="2">
    <citation type="submission" date="2025-09" db="UniProtKB">
        <authorList>
            <consortium name="Ensembl"/>
        </authorList>
    </citation>
    <scope>IDENTIFICATION</scope>
</reference>
<dbReference type="GO" id="GO:0007601">
    <property type="term" value="P:visual perception"/>
    <property type="evidence" value="ECO:0007669"/>
    <property type="project" value="UniProtKB-KW"/>
</dbReference>
<dbReference type="FunFam" id="1.20.1420.30:FF:000004">
    <property type="entry name" value="Sodium/potassium/calcium exchanger 2 isoform 1"/>
    <property type="match status" value="1"/>
</dbReference>
<dbReference type="InterPro" id="IPR004837">
    <property type="entry name" value="NaCa_Exmemb"/>
</dbReference>
<keyword evidence="14" id="KW-0406">Ion transport</keyword>
<feature type="transmembrane region" description="Helical" evidence="25">
    <location>
        <begin position="599"/>
        <end position="621"/>
    </location>
</feature>
<feature type="region of interest" description="Disordered" evidence="24">
    <location>
        <begin position="424"/>
        <end position="530"/>
    </location>
</feature>
<evidence type="ECO:0000256" key="19">
    <source>
        <dbReference type="ARBA" id="ARBA00040585"/>
    </source>
</evidence>
<organism evidence="27 28">
    <name type="scientific">Cyprinodon variegatus</name>
    <name type="common">Sheepshead minnow</name>
    <dbReference type="NCBI Taxonomy" id="28743"/>
    <lineage>
        <taxon>Eukaryota</taxon>
        <taxon>Metazoa</taxon>
        <taxon>Chordata</taxon>
        <taxon>Craniata</taxon>
        <taxon>Vertebrata</taxon>
        <taxon>Euteleostomi</taxon>
        <taxon>Actinopterygii</taxon>
        <taxon>Neopterygii</taxon>
        <taxon>Teleostei</taxon>
        <taxon>Neoteleostei</taxon>
        <taxon>Acanthomorphata</taxon>
        <taxon>Ovalentaria</taxon>
        <taxon>Atherinomorphae</taxon>
        <taxon>Cyprinodontiformes</taxon>
        <taxon>Cyprinodontidae</taxon>
        <taxon>Cyprinodon</taxon>
    </lineage>
</organism>
<protein>
    <recommendedName>
        <fullName evidence="19">Sodium/potassium/calcium exchanger 1</fullName>
    </recommendedName>
    <alternativeName>
        <fullName evidence="20">Na(+)/K(+)/Ca(2+)-exchange protein 1</fullName>
    </alternativeName>
    <alternativeName>
        <fullName evidence="21">Retinal rod Na-Ca+K exchanger</fullName>
    </alternativeName>
    <alternativeName>
        <fullName evidence="22">Solute carrier family 24 member 1</fullName>
    </alternativeName>
</protein>
<evidence type="ECO:0000256" key="7">
    <source>
        <dbReference type="ARBA" id="ARBA00022568"/>
    </source>
</evidence>
<dbReference type="Gene3D" id="1.20.1420.30">
    <property type="entry name" value="NCX, central ion-binding region"/>
    <property type="match status" value="2"/>
</dbReference>
<keyword evidence="6" id="KW-0597">Phosphoprotein</keyword>
<dbReference type="GeneID" id="107101680"/>
<evidence type="ECO:0000256" key="21">
    <source>
        <dbReference type="ARBA" id="ARBA00042297"/>
    </source>
</evidence>
<evidence type="ECO:0000256" key="25">
    <source>
        <dbReference type="SAM" id="Phobius"/>
    </source>
</evidence>
<dbReference type="NCBIfam" id="TIGR00367">
    <property type="entry name" value="calcium/sodium antiporter"/>
    <property type="match status" value="1"/>
</dbReference>
<dbReference type="PANTHER" id="PTHR10846">
    <property type="entry name" value="SODIUM/POTASSIUM/CALCIUM EXCHANGER"/>
    <property type="match status" value="1"/>
</dbReference>
<keyword evidence="16" id="KW-0325">Glycoprotein</keyword>
<evidence type="ECO:0000256" key="5">
    <source>
        <dbReference type="ARBA" id="ARBA00022475"/>
    </source>
</evidence>
<evidence type="ECO:0000256" key="14">
    <source>
        <dbReference type="ARBA" id="ARBA00023065"/>
    </source>
</evidence>
<evidence type="ECO:0000256" key="2">
    <source>
        <dbReference type="ARBA" id="ARBA00005364"/>
    </source>
</evidence>
<dbReference type="GO" id="GO:0008273">
    <property type="term" value="F:calcium, potassium:sodium antiporter activity"/>
    <property type="evidence" value="ECO:0007669"/>
    <property type="project" value="TreeGrafter"/>
</dbReference>
<evidence type="ECO:0000256" key="20">
    <source>
        <dbReference type="ARBA" id="ARBA00042035"/>
    </source>
</evidence>
<evidence type="ECO:0000313" key="27">
    <source>
        <dbReference type="Ensembl" id="ENSCVAP00000030772.1"/>
    </source>
</evidence>
<evidence type="ECO:0000256" key="9">
    <source>
        <dbReference type="ARBA" id="ARBA00022692"/>
    </source>
</evidence>
<feature type="compositionally biased region" description="Polar residues" evidence="24">
    <location>
        <begin position="381"/>
        <end position="390"/>
    </location>
</feature>
<evidence type="ECO:0000313" key="28">
    <source>
        <dbReference type="Proteomes" id="UP000265020"/>
    </source>
</evidence>
<keyword evidence="10" id="KW-0677">Repeat</keyword>
<evidence type="ECO:0000256" key="16">
    <source>
        <dbReference type="ARBA" id="ARBA00023180"/>
    </source>
</evidence>
<keyword evidence="7" id="KW-0109">Calcium transport</keyword>
<evidence type="ECO:0000256" key="3">
    <source>
        <dbReference type="ARBA" id="ARBA00022448"/>
    </source>
</evidence>
<evidence type="ECO:0000256" key="11">
    <source>
        <dbReference type="ARBA" id="ARBA00022837"/>
    </source>
</evidence>
<feature type="transmembrane region" description="Helical" evidence="25">
    <location>
        <begin position="696"/>
        <end position="715"/>
    </location>
</feature>
<proteinExistence type="inferred from homology"/>
<feature type="transmembrane region" description="Helical" evidence="25">
    <location>
        <begin position="281"/>
        <end position="300"/>
    </location>
</feature>
<comment type="function">
    <text evidence="23">Calcium, potassium:sodium antiporter that transports 1 Ca(2+) and 1 K(+) in exchange for 4 Na(+). Critical component of the visual transduction cascade, controlling the calcium concentration of outer segments during light and darkness. Light causes a rapid lowering of cytosolic free calcium in the outer segment of both retinal rod and cone photoreceptors and the light-induced lowering of calcium is caused by extrusion via this protein which plays a key role in the process of light adaptation.</text>
</comment>
<evidence type="ECO:0000256" key="8">
    <source>
        <dbReference type="ARBA" id="ARBA00022606"/>
    </source>
</evidence>
<dbReference type="GO" id="GO:0006874">
    <property type="term" value="P:intracellular calcium ion homeostasis"/>
    <property type="evidence" value="ECO:0007669"/>
    <property type="project" value="TreeGrafter"/>
</dbReference>
<reference evidence="27" key="1">
    <citation type="submission" date="2025-08" db="UniProtKB">
        <authorList>
            <consortium name="Ensembl"/>
        </authorList>
    </citation>
    <scope>IDENTIFICATION</scope>
</reference>
<comment type="similarity">
    <text evidence="2">Belongs to the Ca(2+):cation antiporter (CaCA) (TC 2.A.19) family. SLC24A subfamily.</text>
</comment>
<feature type="transmembrane region" description="Helical" evidence="25">
    <location>
        <begin position="177"/>
        <end position="196"/>
    </location>
</feature>
<evidence type="ECO:0000256" key="13">
    <source>
        <dbReference type="ARBA" id="ARBA00022989"/>
    </source>
</evidence>